<comment type="caution">
    <text evidence="2">The sequence shown here is derived from an EMBL/GenBank/DDBJ whole genome shotgun (WGS) entry which is preliminary data.</text>
</comment>
<name>A0ABU9LZW2_9BACT</name>
<gene>
    <name evidence="2" type="ORF">AAFH49_14800</name>
</gene>
<keyword evidence="3" id="KW-1185">Reference proteome</keyword>
<organism evidence="2 3">
    <name type="scientific">Hymenobacter segetis</name>
    <dbReference type="NCBI Taxonomy" id="2025509"/>
    <lineage>
        <taxon>Bacteria</taxon>
        <taxon>Pseudomonadati</taxon>
        <taxon>Bacteroidota</taxon>
        <taxon>Cytophagia</taxon>
        <taxon>Cytophagales</taxon>
        <taxon>Hymenobacteraceae</taxon>
        <taxon>Hymenobacter</taxon>
    </lineage>
</organism>
<sequence length="48" mass="5479">MRRNRQGQAEKGTADEAKRKERIGFHITKEHHKALGYPKGIPGALHQM</sequence>
<protein>
    <submittedName>
        <fullName evidence="2">Uncharacterized protein</fullName>
    </submittedName>
</protein>
<feature type="compositionally biased region" description="Basic and acidic residues" evidence="1">
    <location>
        <begin position="12"/>
        <end position="25"/>
    </location>
</feature>
<evidence type="ECO:0000313" key="3">
    <source>
        <dbReference type="Proteomes" id="UP001479606"/>
    </source>
</evidence>
<dbReference type="Proteomes" id="UP001479606">
    <property type="component" value="Unassembled WGS sequence"/>
</dbReference>
<proteinExistence type="predicted"/>
<dbReference type="EMBL" id="JBCEVZ010000038">
    <property type="protein sequence ID" value="MEL5995483.1"/>
    <property type="molecule type" value="Genomic_DNA"/>
</dbReference>
<accession>A0ABU9LZW2</accession>
<feature type="region of interest" description="Disordered" evidence="1">
    <location>
        <begin position="1"/>
        <end position="25"/>
    </location>
</feature>
<reference evidence="2 3" key="1">
    <citation type="journal article" date="2018" name="Arch. Microbiol.">
        <title>Hymenobacter segetis sp. nov., isolated from soil.</title>
        <authorList>
            <person name="Ten L.N."/>
            <person name="Lim S.J."/>
            <person name="Kim B.O."/>
            <person name="Kang I.K."/>
            <person name="Jung H.Y."/>
        </authorList>
    </citation>
    <scope>NUCLEOTIDE SEQUENCE [LARGE SCALE GENOMIC DNA]</scope>
    <source>
        <strain evidence="2 3">S7-3-11</strain>
    </source>
</reference>
<evidence type="ECO:0000256" key="1">
    <source>
        <dbReference type="SAM" id="MobiDB-lite"/>
    </source>
</evidence>
<dbReference type="RefSeq" id="WP_342299340.1">
    <property type="nucleotide sequence ID" value="NZ_JBCEVZ010000038.1"/>
</dbReference>
<evidence type="ECO:0000313" key="2">
    <source>
        <dbReference type="EMBL" id="MEL5995483.1"/>
    </source>
</evidence>